<dbReference type="PANTHER" id="PTHR37984">
    <property type="entry name" value="PROTEIN CBG26694"/>
    <property type="match status" value="1"/>
</dbReference>
<keyword evidence="1" id="KW-1185">Reference proteome</keyword>
<dbReference type="GeneID" id="112690868"/>
<protein>
    <submittedName>
        <fullName evidence="2">Uncharacterized protein LOC112690868</fullName>
    </submittedName>
</protein>
<name>A0A8B8GD68_9HEMI</name>
<dbReference type="Gene3D" id="3.30.420.10">
    <property type="entry name" value="Ribonuclease H-like superfamily/Ribonuclease H"/>
    <property type="match status" value="1"/>
</dbReference>
<evidence type="ECO:0000313" key="1">
    <source>
        <dbReference type="Proteomes" id="UP000694846"/>
    </source>
</evidence>
<dbReference type="AlphaFoldDB" id="A0A8B8GD68"/>
<reference evidence="2" key="1">
    <citation type="submission" date="2025-08" db="UniProtKB">
        <authorList>
            <consortium name="RefSeq"/>
        </authorList>
    </citation>
    <scope>IDENTIFICATION</scope>
    <source>
        <tissue evidence="2">Whole body</tissue>
    </source>
</reference>
<sequence length="138" mass="16018">MVEGRDLVIFTDHKPITFAFQQKSDKCTPRQFRHLDFISQFTTDIRYVPGKQNIVADTLSHVDSLSETIDYTAFAISQQGDDELKKYEKENTGLQLKQVQLSGFRYCLTCIDRFTRWTEVIPLEDQEAATVARAFYTH</sequence>
<dbReference type="PANTHER" id="PTHR37984:SF7">
    <property type="entry name" value="INTEGRASE CATALYTIC DOMAIN-CONTAINING PROTEIN"/>
    <property type="match status" value="1"/>
</dbReference>
<dbReference type="GO" id="GO:0003676">
    <property type="term" value="F:nucleic acid binding"/>
    <property type="evidence" value="ECO:0007669"/>
    <property type="project" value="InterPro"/>
</dbReference>
<evidence type="ECO:0000313" key="2">
    <source>
        <dbReference type="RefSeq" id="XP_025420760.1"/>
    </source>
</evidence>
<dbReference type="RefSeq" id="XP_025420760.1">
    <property type="nucleotide sequence ID" value="XM_025564975.1"/>
</dbReference>
<dbReference type="InterPro" id="IPR050951">
    <property type="entry name" value="Retrovirus_Pol_polyprotein"/>
</dbReference>
<dbReference type="InterPro" id="IPR036397">
    <property type="entry name" value="RNaseH_sf"/>
</dbReference>
<proteinExistence type="predicted"/>
<dbReference type="InterPro" id="IPR012337">
    <property type="entry name" value="RNaseH-like_sf"/>
</dbReference>
<organism evidence="1 2">
    <name type="scientific">Sipha flava</name>
    <name type="common">yellow sugarcane aphid</name>
    <dbReference type="NCBI Taxonomy" id="143950"/>
    <lineage>
        <taxon>Eukaryota</taxon>
        <taxon>Metazoa</taxon>
        <taxon>Ecdysozoa</taxon>
        <taxon>Arthropoda</taxon>
        <taxon>Hexapoda</taxon>
        <taxon>Insecta</taxon>
        <taxon>Pterygota</taxon>
        <taxon>Neoptera</taxon>
        <taxon>Paraneoptera</taxon>
        <taxon>Hemiptera</taxon>
        <taxon>Sternorrhyncha</taxon>
        <taxon>Aphidomorpha</taxon>
        <taxon>Aphidoidea</taxon>
        <taxon>Aphididae</taxon>
        <taxon>Sipha</taxon>
    </lineage>
</organism>
<accession>A0A8B8GD68</accession>
<gene>
    <name evidence="2" type="primary">LOC112690868</name>
</gene>
<dbReference type="Proteomes" id="UP000694846">
    <property type="component" value="Unplaced"/>
</dbReference>
<dbReference type="OrthoDB" id="6626914at2759"/>
<dbReference type="SUPFAM" id="SSF53098">
    <property type="entry name" value="Ribonuclease H-like"/>
    <property type="match status" value="1"/>
</dbReference>